<dbReference type="SMART" id="SM00972">
    <property type="entry name" value="SCPU"/>
    <property type="match status" value="2"/>
</dbReference>
<gene>
    <name evidence="3" type="ORF">FIV34_19025</name>
</gene>
<evidence type="ECO:0000313" key="4">
    <source>
        <dbReference type="Proteomes" id="UP000316093"/>
    </source>
</evidence>
<dbReference type="PANTHER" id="PTHR37089">
    <property type="entry name" value="PROTEIN U-RELATED"/>
    <property type="match status" value="1"/>
</dbReference>
<name>A0A4Y5Z860_9GAMM</name>
<reference evidence="3 4" key="1">
    <citation type="submission" date="2019-06" db="EMBL/GenBank/DDBJ databases">
        <title>A complete genome sequence for Luteibacter pinisoli MAH-14.</title>
        <authorList>
            <person name="Baltrus D.A."/>
        </authorList>
    </citation>
    <scope>NUCLEOTIDE SEQUENCE [LARGE SCALE GENOMIC DNA]</scope>
    <source>
        <strain evidence="3 4">MAH-14</strain>
    </source>
</reference>
<dbReference type="OrthoDB" id="8588792at2"/>
<keyword evidence="1" id="KW-0732">Signal</keyword>
<dbReference type="KEGG" id="lpy:FIV34_19025"/>
<organism evidence="3 4">
    <name type="scientific">Luteibacter pinisoli</name>
    <dbReference type="NCBI Taxonomy" id="2589080"/>
    <lineage>
        <taxon>Bacteria</taxon>
        <taxon>Pseudomonadati</taxon>
        <taxon>Pseudomonadota</taxon>
        <taxon>Gammaproteobacteria</taxon>
        <taxon>Lysobacterales</taxon>
        <taxon>Rhodanobacteraceae</taxon>
        <taxon>Luteibacter</taxon>
    </lineage>
</organism>
<keyword evidence="4" id="KW-1185">Reference proteome</keyword>
<dbReference type="InterPro" id="IPR053167">
    <property type="entry name" value="Spore_coat_component"/>
</dbReference>
<evidence type="ECO:0000256" key="1">
    <source>
        <dbReference type="SAM" id="SignalP"/>
    </source>
</evidence>
<evidence type="ECO:0000259" key="2">
    <source>
        <dbReference type="Pfam" id="PF05229"/>
    </source>
</evidence>
<proteinExistence type="predicted"/>
<dbReference type="Pfam" id="PF05229">
    <property type="entry name" value="SCPU"/>
    <property type="match status" value="2"/>
</dbReference>
<feature type="domain" description="Spore coat protein U/FanG" evidence="2">
    <location>
        <begin position="210"/>
        <end position="340"/>
    </location>
</feature>
<dbReference type="Proteomes" id="UP000316093">
    <property type="component" value="Chromosome"/>
</dbReference>
<sequence length="343" mass="35203">MQGHAMKWIALFLIACAALFAAPRAQATTTCGITSITNLSFGAVDPTGSTVDTTATINYSCTYSGFLGILYGSYITMCVSLGQDALGNLAPRTMIDPLGDRMQYQVYKDATRTAIWGVVNNVTYAPLTVTAQVPLLNNGTAVTGSVTAYGRVPTGQSTLSPGAYTGTLAGGTTGTALTYSYSEALLSLGTFPASCTAGGTAAAATVAGPTTNVSASVAAKCTLATASDLNFGSVPGLLRTNTDQTSLIRATCTNRAAYQVGLDNGQNASGSVRRMAGGGRFVTYELYRDSQRTLRWGTALNTDTATGSGSGSEQTVTVYGRVPVQAAAVAGSYSDIVTVTITY</sequence>
<feature type="chain" id="PRO_5021362830" evidence="1">
    <location>
        <begin position="28"/>
        <end position="343"/>
    </location>
</feature>
<accession>A0A4Y5Z860</accession>
<dbReference type="PANTHER" id="PTHR37089:SF4">
    <property type="entry name" value="EXPORTED PROTEIN"/>
    <property type="match status" value="1"/>
</dbReference>
<feature type="signal peptide" evidence="1">
    <location>
        <begin position="1"/>
        <end position="27"/>
    </location>
</feature>
<dbReference type="InterPro" id="IPR007893">
    <property type="entry name" value="Spore_coat_U/FanG"/>
</dbReference>
<protein>
    <submittedName>
        <fullName evidence="3">Spore coat U domain-containing protein</fullName>
    </submittedName>
</protein>
<dbReference type="AlphaFoldDB" id="A0A4Y5Z860"/>
<evidence type="ECO:0000313" key="3">
    <source>
        <dbReference type="EMBL" id="QDE41146.1"/>
    </source>
</evidence>
<feature type="domain" description="Spore coat protein U/FanG" evidence="2">
    <location>
        <begin position="23"/>
        <end position="168"/>
    </location>
</feature>
<dbReference type="EMBL" id="CP041046">
    <property type="protein sequence ID" value="QDE41146.1"/>
    <property type="molecule type" value="Genomic_DNA"/>
</dbReference>